<keyword evidence="2" id="KW-1185">Reference proteome</keyword>
<evidence type="ECO:0008006" key="3">
    <source>
        <dbReference type="Google" id="ProtNLM"/>
    </source>
</evidence>
<proteinExistence type="predicted"/>
<organism evidence="1 2">
    <name type="scientific">Thermanaerothrix solaris</name>
    <dbReference type="NCBI Taxonomy" id="3058434"/>
    <lineage>
        <taxon>Bacteria</taxon>
        <taxon>Bacillati</taxon>
        <taxon>Chloroflexota</taxon>
        <taxon>Anaerolineae</taxon>
        <taxon>Anaerolineales</taxon>
        <taxon>Anaerolineaceae</taxon>
        <taxon>Thermanaerothrix</taxon>
    </lineage>
</organism>
<dbReference type="Proteomes" id="UP001254165">
    <property type="component" value="Unassembled WGS sequence"/>
</dbReference>
<evidence type="ECO:0000313" key="1">
    <source>
        <dbReference type="EMBL" id="MDT8897674.1"/>
    </source>
</evidence>
<comment type="caution">
    <text evidence="1">The sequence shown here is derived from an EMBL/GenBank/DDBJ whole genome shotgun (WGS) entry which is preliminary data.</text>
</comment>
<dbReference type="EMBL" id="JAUHMF010000001">
    <property type="protein sequence ID" value="MDT8897674.1"/>
    <property type="molecule type" value="Genomic_DNA"/>
</dbReference>
<evidence type="ECO:0000313" key="2">
    <source>
        <dbReference type="Proteomes" id="UP001254165"/>
    </source>
</evidence>
<reference evidence="1 2" key="1">
    <citation type="submission" date="2023-07" db="EMBL/GenBank/DDBJ databases">
        <title>Novel species of Thermanaerothrix with wide hydrolytic capabilities.</title>
        <authorList>
            <person name="Zayulina K.S."/>
            <person name="Podosokorskaya O.A."/>
            <person name="Elcheninov A.G."/>
        </authorList>
    </citation>
    <scope>NUCLEOTIDE SEQUENCE [LARGE SCALE GENOMIC DNA]</scope>
    <source>
        <strain evidence="1 2">4228-RoL</strain>
    </source>
</reference>
<gene>
    <name evidence="1" type="ORF">QYE77_05295</name>
</gene>
<sequence length="453" mass="50039">MNVSGPFPTSPLPRPDENTGLMLRLNQRFNAEVLQVSGQTVVLAVQGVRVVARLVSPEQSLALMNQRQAQFIVRDVTPNTVFIQHLGSGDGLPEVITQQPNAVFALLEGAGLPATPINQEVVRLLLARGISVTPEVLQFLIHLRSQGVSGQRLERILDLLVWGAPLSASVLPFVSDEVPPAMGLWAALRQGLQQWLSRGDLDEATRSMALHLLSRLDGFQVTSWGEDRLNRVQFLADWARWFGRSLEHVLGQVVQRSLSELNQALDDSLVGWLMRFQRVAGEALPSDLRDVLDRLITQVRYEHLLNASSHLAHDGSGWVAFSFPLVFLPSGERQTEWQMAHLRVAMRETDQGRVVDPAYTRLILEVMLTPSVGVRVDLSIARQAVGAMVEVSSSDLVAGAEAELPTLHKQLEALGYSLQRAEVRLFSLPHTMDSSSFLMAFPFHSGAPFEVEA</sequence>
<accession>A0ABU3NLF0</accession>
<protein>
    <recommendedName>
        <fullName evidence="3">Flagellar hook-length control protein FliK</fullName>
    </recommendedName>
</protein>
<dbReference type="RefSeq" id="WP_315624337.1">
    <property type="nucleotide sequence ID" value="NZ_JAUHMF010000001.1"/>
</dbReference>
<name>A0ABU3NLF0_9CHLR</name>